<sequence length="82" mass="9504">MVNKFRGSSLDIQAFGRHLFYRTCLECFRTEPFGILPKMPLPIAKHDINDCRCNMCSTPFYPHYESEKVMKIMAKSSPCPID</sequence>
<evidence type="ECO:0000313" key="1">
    <source>
        <dbReference type="EMBL" id="CAK9319893.1"/>
    </source>
</evidence>
<protein>
    <submittedName>
        <fullName evidence="1">Uncharacterized protein</fullName>
    </submittedName>
</protein>
<dbReference type="Proteomes" id="UP001642487">
    <property type="component" value="Chromosome 4"/>
</dbReference>
<organism evidence="1 2">
    <name type="scientific">Citrullus colocynthis</name>
    <name type="common">colocynth</name>
    <dbReference type="NCBI Taxonomy" id="252529"/>
    <lineage>
        <taxon>Eukaryota</taxon>
        <taxon>Viridiplantae</taxon>
        <taxon>Streptophyta</taxon>
        <taxon>Embryophyta</taxon>
        <taxon>Tracheophyta</taxon>
        <taxon>Spermatophyta</taxon>
        <taxon>Magnoliopsida</taxon>
        <taxon>eudicotyledons</taxon>
        <taxon>Gunneridae</taxon>
        <taxon>Pentapetalae</taxon>
        <taxon>rosids</taxon>
        <taxon>fabids</taxon>
        <taxon>Cucurbitales</taxon>
        <taxon>Cucurbitaceae</taxon>
        <taxon>Benincaseae</taxon>
        <taxon>Citrullus</taxon>
    </lineage>
</organism>
<name>A0ABP0YHA9_9ROSI</name>
<gene>
    <name evidence="1" type="ORF">CITCOLO1_LOCUS11918</name>
</gene>
<proteinExistence type="predicted"/>
<accession>A0ABP0YHA9</accession>
<reference evidence="1 2" key="1">
    <citation type="submission" date="2024-03" db="EMBL/GenBank/DDBJ databases">
        <authorList>
            <person name="Gkanogiannis A."/>
            <person name="Becerra Lopez-Lavalle L."/>
        </authorList>
    </citation>
    <scope>NUCLEOTIDE SEQUENCE [LARGE SCALE GENOMIC DNA]</scope>
</reference>
<keyword evidence="2" id="KW-1185">Reference proteome</keyword>
<evidence type="ECO:0000313" key="2">
    <source>
        <dbReference type="Proteomes" id="UP001642487"/>
    </source>
</evidence>
<dbReference type="EMBL" id="OZ021738">
    <property type="protein sequence ID" value="CAK9319893.1"/>
    <property type="molecule type" value="Genomic_DNA"/>
</dbReference>